<dbReference type="EMBL" id="JAPRAT010000002">
    <property type="protein sequence ID" value="MCZ0701941.1"/>
    <property type="molecule type" value="Genomic_DNA"/>
</dbReference>
<gene>
    <name evidence="9" type="ORF">OWO01_01780</name>
</gene>
<evidence type="ECO:0000256" key="5">
    <source>
        <dbReference type="ARBA" id="ARBA00022692"/>
    </source>
</evidence>
<sequence length="172" mass="19673">MKNFSSLFKQRNTWLVCIVLLVFWIVIDAQIEFESIILGLIAVISIMYLNRDLAFSSREIGVVNGIYMWRFLKLVAFLVIEVVKSNIQVAKIVLHPKMPIQPSFVTIPVKPKKDFHKVVYGNVITLTPGTLTVDVTKNGYIVHTLTEETKADLKNNPMEERVMQLEVNSHDD</sequence>
<comment type="similarity">
    <text evidence="2">Belongs to the CPA3 antiporters (TC 2.A.63) subunit E family.</text>
</comment>
<dbReference type="PANTHER" id="PTHR34584:SF1">
    <property type="entry name" value="NA(+)_H(+) ANTIPORTER SUBUNIT E1"/>
    <property type="match status" value="1"/>
</dbReference>
<dbReference type="GO" id="GO:0015297">
    <property type="term" value="F:antiporter activity"/>
    <property type="evidence" value="ECO:0007669"/>
    <property type="project" value="UniProtKB-KW"/>
</dbReference>
<reference evidence="9" key="1">
    <citation type="submission" date="2022-11" db="EMBL/GenBank/DDBJ databases">
        <title>WGS of Natronobacillus azotifigens 24KS-1, an anaerobic diazotrophic haloalkaliphile from soda-rich habitats.</title>
        <authorList>
            <person name="Sorokin D.Y."/>
            <person name="Merkel A.Y."/>
        </authorList>
    </citation>
    <scope>NUCLEOTIDE SEQUENCE</scope>
    <source>
        <strain evidence="9">24KS-1</strain>
    </source>
</reference>
<comment type="subcellular location">
    <subcellularLocation>
        <location evidence="1">Cell membrane</location>
        <topology evidence="1">Multi-pass membrane protein</topology>
    </subcellularLocation>
</comment>
<comment type="caution">
    <text evidence="9">The sequence shown here is derived from an EMBL/GenBank/DDBJ whole genome shotgun (WGS) entry which is preliminary data.</text>
</comment>
<evidence type="ECO:0000256" key="1">
    <source>
        <dbReference type="ARBA" id="ARBA00004651"/>
    </source>
</evidence>
<keyword evidence="6 8" id="KW-1133">Transmembrane helix</keyword>
<evidence type="ECO:0000256" key="4">
    <source>
        <dbReference type="ARBA" id="ARBA00022475"/>
    </source>
</evidence>
<dbReference type="PANTHER" id="PTHR34584">
    <property type="entry name" value="NA(+)/H(+) ANTIPORTER SUBUNIT E1"/>
    <property type="match status" value="1"/>
</dbReference>
<keyword evidence="3" id="KW-0050">Antiport</keyword>
<keyword evidence="7 8" id="KW-0472">Membrane</keyword>
<accession>A0A9J6R8I2</accession>
<evidence type="ECO:0000256" key="6">
    <source>
        <dbReference type="ARBA" id="ARBA00022989"/>
    </source>
</evidence>
<keyword evidence="4" id="KW-1003">Cell membrane</keyword>
<evidence type="ECO:0000256" key="8">
    <source>
        <dbReference type="SAM" id="Phobius"/>
    </source>
</evidence>
<evidence type="ECO:0000313" key="9">
    <source>
        <dbReference type="EMBL" id="MCZ0701941.1"/>
    </source>
</evidence>
<dbReference type="RefSeq" id="WP_268778709.1">
    <property type="nucleotide sequence ID" value="NZ_JAPRAT010000002.1"/>
</dbReference>
<keyword evidence="10" id="KW-1185">Reference proteome</keyword>
<evidence type="ECO:0000256" key="3">
    <source>
        <dbReference type="ARBA" id="ARBA00022449"/>
    </source>
</evidence>
<dbReference type="Proteomes" id="UP001084197">
    <property type="component" value="Unassembled WGS sequence"/>
</dbReference>
<name>A0A9J6R8I2_9BACI</name>
<keyword evidence="3" id="KW-0813">Transport</keyword>
<evidence type="ECO:0000256" key="7">
    <source>
        <dbReference type="ARBA" id="ARBA00023136"/>
    </source>
</evidence>
<dbReference type="AlphaFoldDB" id="A0A9J6R8I2"/>
<organism evidence="9 10">
    <name type="scientific">Natronobacillus azotifigens</name>
    <dbReference type="NCBI Taxonomy" id="472978"/>
    <lineage>
        <taxon>Bacteria</taxon>
        <taxon>Bacillati</taxon>
        <taxon>Bacillota</taxon>
        <taxon>Bacilli</taxon>
        <taxon>Bacillales</taxon>
        <taxon>Bacillaceae</taxon>
        <taxon>Natronobacillus</taxon>
    </lineage>
</organism>
<evidence type="ECO:0000313" key="10">
    <source>
        <dbReference type="Proteomes" id="UP001084197"/>
    </source>
</evidence>
<dbReference type="GO" id="GO:0008324">
    <property type="term" value="F:monoatomic cation transmembrane transporter activity"/>
    <property type="evidence" value="ECO:0007669"/>
    <property type="project" value="InterPro"/>
</dbReference>
<evidence type="ECO:0000256" key="2">
    <source>
        <dbReference type="ARBA" id="ARBA00006228"/>
    </source>
</evidence>
<dbReference type="PIRSF" id="PIRSF019239">
    <property type="entry name" value="MrpE"/>
    <property type="match status" value="1"/>
</dbReference>
<dbReference type="GO" id="GO:0005886">
    <property type="term" value="C:plasma membrane"/>
    <property type="evidence" value="ECO:0007669"/>
    <property type="project" value="UniProtKB-SubCell"/>
</dbReference>
<feature type="transmembrane region" description="Helical" evidence="8">
    <location>
        <begin position="12"/>
        <end position="27"/>
    </location>
</feature>
<keyword evidence="5 8" id="KW-0812">Transmembrane</keyword>
<dbReference type="Pfam" id="PF01899">
    <property type="entry name" value="MNHE"/>
    <property type="match status" value="1"/>
</dbReference>
<protein>
    <submittedName>
        <fullName evidence="9">Na+/H+ antiporter subunit E</fullName>
    </submittedName>
</protein>
<dbReference type="InterPro" id="IPR002758">
    <property type="entry name" value="Cation_antiport_E"/>
</dbReference>
<proteinExistence type="inferred from homology"/>